<dbReference type="AlphaFoldDB" id="A0A2A4JLL0"/>
<reference evidence="1" key="1">
    <citation type="submission" date="2017-09" db="EMBL/GenBank/DDBJ databases">
        <title>Contemporary evolution of a Lepidopteran species, Heliothis virescens, in response to modern agricultural practices.</title>
        <authorList>
            <person name="Fritz M.L."/>
            <person name="Deyonke A.M."/>
            <person name="Papanicolaou A."/>
            <person name="Micinski S."/>
            <person name="Westbrook J."/>
            <person name="Gould F."/>
        </authorList>
    </citation>
    <scope>NUCLEOTIDE SEQUENCE [LARGE SCALE GENOMIC DNA]</scope>
    <source>
        <strain evidence="1">HvINT-</strain>
        <tissue evidence="1">Whole body</tissue>
    </source>
</reference>
<evidence type="ECO:0000313" key="1">
    <source>
        <dbReference type="EMBL" id="PCG72965.1"/>
    </source>
</evidence>
<dbReference type="EMBL" id="NWSH01001041">
    <property type="protein sequence ID" value="PCG72965.1"/>
    <property type="molecule type" value="Genomic_DNA"/>
</dbReference>
<proteinExistence type="predicted"/>
<gene>
    <name evidence="1" type="ORF">B5V51_300</name>
</gene>
<protein>
    <submittedName>
        <fullName evidence="1">Uncharacterized protein</fullName>
    </submittedName>
</protein>
<name>A0A2A4JLL0_HELVI</name>
<sequence length="86" mass="9642">MRPVRALQCNTTLATIYPMRPNRLLCSKIVRLMGRFRITSEDFSLPHESTSGLRRGLVKLSGGSSHRAAAFPIIEQLDSRYLIVGL</sequence>
<accession>A0A2A4JLL0</accession>
<comment type="caution">
    <text evidence="1">The sequence shown here is derived from an EMBL/GenBank/DDBJ whole genome shotgun (WGS) entry which is preliminary data.</text>
</comment>
<organism evidence="1">
    <name type="scientific">Heliothis virescens</name>
    <name type="common">Tobacco budworm moth</name>
    <dbReference type="NCBI Taxonomy" id="7102"/>
    <lineage>
        <taxon>Eukaryota</taxon>
        <taxon>Metazoa</taxon>
        <taxon>Ecdysozoa</taxon>
        <taxon>Arthropoda</taxon>
        <taxon>Hexapoda</taxon>
        <taxon>Insecta</taxon>
        <taxon>Pterygota</taxon>
        <taxon>Neoptera</taxon>
        <taxon>Endopterygota</taxon>
        <taxon>Lepidoptera</taxon>
        <taxon>Glossata</taxon>
        <taxon>Ditrysia</taxon>
        <taxon>Noctuoidea</taxon>
        <taxon>Noctuidae</taxon>
        <taxon>Heliothinae</taxon>
        <taxon>Heliothis</taxon>
    </lineage>
</organism>